<dbReference type="PANTHER" id="PTHR30005">
    <property type="entry name" value="EXOPOLYPHOSPHATASE"/>
    <property type="match status" value="1"/>
</dbReference>
<dbReference type="InterPro" id="IPR003695">
    <property type="entry name" value="Ppx_GppA_N"/>
</dbReference>
<dbReference type="InterPro" id="IPR048950">
    <property type="entry name" value="Ppx_GppA_C"/>
</dbReference>
<comment type="similarity">
    <text evidence="1">Belongs to the GppA/Ppx family.</text>
</comment>
<evidence type="ECO:0000313" key="5">
    <source>
        <dbReference type="Proteomes" id="UP000027778"/>
    </source>
</evidence>
<evidence type="ECO:0000256" key="1">
    <source>
        <dbReference type="ARBA" id="ARBA00007125"/>
    </source>
</evidence>
<dbReference type="Proteomes" id="UP000027778">
    <property type="component" value="Unassembled WGS sequence"/>
</dbReference>
<evidence type="ECO:0000259" key="2">
    <source>
        <dbReference type="Pfam" id="PF02541"/>
    </source>
</evidence>
<dbReference type="OrthoDB" id="9807195at2"/>
<dbReference type="Pfam" id="PF02541">
    <property type="entry name" value="Ppx-GppA"/>
    <property type="match status" value="1"/>
</dbReference>
<organism evidence="4 5">
    <name type="scientific">Bacillus gaemokensis</name>
    <dbReference type="NCBI Taxonomy" id="574375"/>
    <lineage>
        <taxon>Bacteria</taxon>
        <taxon>Bacillati</taxon>
        <taxon>Bacillota</taxon>
        <taxon>Bacilli</taxon>
        <taxon>Bacillales</taxon>
        <taxon>Bacillaceae</taxon>
        <taxon>Bacillus</taxon>
        <taxon>Bacillus cereus group</taxon>
    </lineage>
</organism>
<proteinExistence type="inferred from homology"/>
<name>A0A073KUB1_9BACI</name>
<dbReference type="InterPro" id="IPR043129">
    <property type="entry name" value="ATPase_NBD"/>
</dbReference>
<feature type="domain" description="Ppx/GppA phosphatase N-terminal" evidence="2">
    <location>
        <begin position="24"/>
        <end position="307"/>
    </location>
</feature>
<dbReference type="Gene3D" id="3.30.420.150">
    <property type="entry name" value="Exopolyphosphatase. Domain 2"/>
    <property type="match status" value="1"/>
</dbReference>
<protein>
    <submittedName>
        <fullName evidence="4">Exopolyphosphatase</fullName>
    </submittedName>
</protein>
<dbReference type="PANTHER" id="PTHR30005:SF0">
    <property type="entry name" value="RETROGRADE REGULATION PROTEIN 2"/>
    <property type="match status" value="1"/>
</dbReference>
<dbReference type="SUPFAM" id="SSF53067">
    <property type="entry name" value="Actin-like ATPase domain"/>
    <property type="match status" value="2"/>
</dbReference>
<dbReference type="Gene3D" id="3.30.420.40">
    <property type="match status" value="1"/>
</dbReference>
<dbReference type="Pfam" id="PF21447">
    <property type="entry name" value="Ppx-GppA_III"/>
    <property type="match status" value="1"/>
</dbReference>
<accession>A0A073KUB1</accession>
<dbReference type="STRING" id="574375.AZF08_01510"/>
<evidence type="ECO:0000313" key="4">
    <source>
        <dbReference type="EMBL" id="KEK25928.1"/>
    </source>
</evidence>
<dbReference type="CDD" id="cd24052">
    <property type="entry name" value="ASKHA_NBD_HpPPX-GppA-like"/>
    <property type="match status" value="1"/>
</dbReference>
<dbReference type="GO" id="GO:0006357">
    <property type="term" value="P:regulation of transcription by RNA polymerase II"/>
    <property type="evidence" value="ECO:0007669"/>
    <property type="project" value="TreeGrafter"/>
</dbReference>
<evidence type="ECO:0000259" key="3">
    <source>
        <dbReference type="Pfam" id="PF21447"/>
    </source>
</evidence>
<dbReference type="eggNOG" id="COG0248">
    <property type="taxonomic scope" value="Bacteria"/>
</dbReference>
<keyword evidence="5" id="KW-1185">Reference proteome</keyword>
<reference evidence="4 5" key="1">
    <citation type="submission" date="2014-06" db="EMBL/GenBank/DDBJ databases">
        <title>Draft genome sequence of Bacillus gaemokensis JCM 15801 (MCCC 1A00707).</title>
        <authorList>
            <person name="Lai Q."/>
            <person name="Liu Y."/>
            <person name="Shao Z."/>
        </authorList>
    </citation>
    <scope>NUCLEOTIDE SEQUENCE [LARGE SCALE GENOMIC DNA]</scope>
    <source>
        <strain evidence="4 5">JCM 15801</strain>
    </source>
</reference>
<comment type="caution">
    <text evidence="4">The sequence shown here is derived from an EMBL/GenBank/DDBJ whole genome shotgun (WGS) entry which is preliminary data.</text>
</comment>
<dbReference type="EMBL" id="JOTM01000001">
    <property type="protein sequence ID" value="KEK25928.1"/>
    <property type="molecule type" value="Genomic_DNA"/>
</dbReference>
<dbReference type="AlphaFoldDB" id="A0A073KUB1"/>
<dbReference type="InterPro" id="IPR050273">
    <property type="entry name" value="GppA/Ppx_hydrolase"/>
</dbReference>
<dbReference type="Gene3D" id="1.10.3210.10">
    <property type="entry name" value="Hypothetical protein af1432"/>
    <property type="match status" value="1"/>
</dbReference>
<gene>
    <name evidence="4" type="ORF">BAGA_01430</name>
</gene>
<dbReference type="RefSeq" id="WP_033672276.1">
    <property type="nucleotide sequence ID" value="NZ_JOTM01000001.1"/>
</dbReference>
<dbReference type="SUPFAM" id="SSF109604">
    <property type="entry name" value="HD-domain/PDEase-like"/>
    <property type="match status" value="1"/>
</dbReference>
<sequence>MKDILKQQYAIIDIGSNTIRLVMYEKKNGGFYKEIENTKVVARLRNYLVDGVLIEEGIDILLQTLLQFQESTRFHGLHHVLCVVTATIRQAENQEEIKRLIEGKTDFTLRVLSEYEEARYGYLAVMNSTSFVEGITVDIGGGSTEVTYFRDREIVEYYSFPFGALSLKQQFIRHETPIPEELDELRRYLWYQFQTLPWLKGEKLPLIAIGGSARNMVKIHQNVISYPIAGLHLYKMKEADIKEVKEELANLSFAELQKLDGLAKDRADTIIPAVEVFYMLTSIVQAPAFVLSRKGLREGVFYEELTKNLGISYYPNVIEESLNLLSYEYEMDMEFVVQLIKHGTLICKQLEEYQMFSFSEKDWEIFSQAAKVFNIGKYIDEEASRLHTFYLLANKTIDGMMHKERVRLALIASYKSKMLFKQHLAPFEGWFDKSEQKKIRLLGAVLQFSAALNVRQRALIETIQVEKNKEGLVFRIACEESALAEKVQAEKQKKQLEKVLKMNIYLIFEGKY</sequence>
<feature type="domain" description="Ppx/GppA phosphatase C-terminal" evidence="3">
    <location>
        <begin position="320"/>
        <end position="485"/>
    </location>
</feature>